<comment type="caution">
    <text evidence="5">The sequence shown here is derived from an EMBL/GenBank/DDBJ whole genome shotgun (WGS) entry which is preliminary data.</text>
</comment>
<dbReference type="Gene3D" id="3.10.560.10">
    <property type="entry name" value="Outer membrane lipoprotein wza domain like"/>
    <property type="match status" value="3"/>
</dbReference>
<dbReference type="GO" id="GO:0015159">
    <property type="term" value="F:polysaccharide transmembrane transporter activity"/>
    <property type="evidence" value="ECO:0007669"/>
    <property type="project" value="InterPro"/>
</dbReference>
<dbReference type="Proteomes" id="UP000054911">
    <property type="component" value="Unassembled WGS sequence"/>
</dbReference>
<reference evidence="5" key="1">
    <citation type="submission" date="2016-01" db="EMBL/GenBank/DDBJ databases">
        <authorList>
            <person name="Peeters C."/>
        </authorList>
    </citation>
    <scope>NUCLEOTIDE SEQUENCE [LARGE SCALE GENOMIC DNA]</scope>
    <source>
        <strain evidence="5">LMG 29323</strain>
    </source>
</reference>
<keyword evidence="6" id="KW-1185">Reference proteome</keyword>
<dbReference type="InterPro" id="IPR049712">
    <property type="entry name" value="Poly_export"/>
</dbReference>
<evidence type="ECO:0000313" key="6">
    <source>
        <dbReference type="Proteomes" id="UP000054911"/>
    </source>
</evidence>
<keyword evidence="1 2" id="KW-0732">Signal</keyword>
<dbReference type="PANTHER" id="PTHR33619">
    <property type="entry name" value="POLYSACCHARIDE EXPORT PROTEIN GFCE-RELATED"/>
    <property type="match status" value="1"/>
</dbReference>
<dbReference type="STRING" id="1777141.AWB80_07855"/>
<organism evidence="5 6">
    <name type="scientific">Caballeronia pedi</name>
    <dbReference type="NCBI Taxonomy" id="1777141"/>
    <lineage>
        <taxon>Bacteria</taxon>
        <taxon>Pseudomonadati</taxon>
        <taxon>Pseudomonadota</taxon>
        <taxon>Betaproteobacteria</taxon>
        <taxon>Burkholderiales</taxon>
        <taxon>Burkholderiaceae</taxon>
        <taxon>Caballeronia</taxon>
    </lineage>
</organism>
<feature type="domain" description="Soluble ligand binding" evidence="4">
    <location>
        <begin position="511"/>
        <end position="557"/>
    </location>
</feature>
<proteinExistence type="predicted"/>
<gene>
    <name evidence="5" type="ORF">AWB80_07855</name>
</gene>
<evidence type="ECO:0000259" key="4">
    <source>
        <dbReference type="Pfam" id="PF10531"/>
    </source>
</evidence>
<feature type="domain" description="Polysaccharide export protein N-terminal" evidence="3">
    <location>
        <begin position="138"/>
        <end position="209"/>
    </location>
</feature>
<feature type="chain" id="PRO_5007624729" evidence="2">
    <location>
        <begin position="20"/>
        <end position="608"/>
    </location>
</feature>
<dbReference type="InterPro" id="IPR003715">
    <property type="entry name" value="Poly_export_N"/>
</dbReference>
<dbReference type="PANTHER" id="PTHR33619:SF3">
    <property type="entry name" value="POLYSACCHARIDE EXPORT PROTEIN GFCE-RELATED"/>
    <property type="match status" value="1"/>
</dbReference>
<dbReference type="AlphaFoldDB" id="A0A158E118"/>
<dbReference type="Gene3D" id="3.30.1950.10">
    <property type="entry name" value="wza like domain"/>
    <property type="match status" value="1"/>
</dbReference>
<accession>A0A158E118</accession>
<evidence type="ECO:0000256" key="2">
    <source>
        <dbReference type="SAM" id="SignalP"/>
    </source>
</evidence>
<dbReference type="Pfam" id="PF02563">
    <property type="entry name" value="Poly_export"/>
    <property type="match status" value="1"/>
</dbReference>
<evidence type="ECO:0000313" key="5">
    <source>
        <dbReference type="EMBL" id="SAL00370.1"/>
    </source>
</evidence>
<protein>
    <submittedName>
        <fullName evidence="5">Polysaccharide biosynthesis protein</fullName>
    </submittedName>
</protein>
<dbReference type="InterPro" id="IPR019554">
    <property type="entry name" value="Soluble_ligand-bd"/>
</dbReference>
<sequence length="608" mass="64907">MFRVIAVGVLSSVAVSAFAARADAPAGTGIALQSVYGQRTSATTASNLADGFSRGIGNAVPSATTDGLFGGPNASMSGRPLFDDPRAAPSDPALPDNATPILTLTQREDYAANAASDVFGAQLFTGAFARGKSVTFNGDYSISIGDRIRLRMWGGFDFDAVLTVDSQGSIFLPHAGPLRVVGVSNRDLQAAVTSALRRVFSGRVSIYVDLQAAQPVRVYVAGFVRHPGMYDGTSSDTLLRYLDEAGGIDPDRGSFLDVQVKRGSVVRGTFNLYDFLLRGDLGSPPLADGDVIFVGPRHSTVSVTGLASSARRFEFTGPSTTLTQIASAAKPDAAATHVRVTRNAGTTVNVDYFPLADGPSVLLHNGDQIEFTADKQPGTITVRVEGEHRGQQEYVLPYGARLGSLLSQVQMTERSATDDVQLFRMSVRQRQKQLLDSELQHLEAAVLTARSGTEEEARLRKDEAALALQWVDRARKIQPTGQTVIGKGEVRDNLLLENGDVLRVPAKDGLVLVGGEVLFPNTIAANDHFSVDDYIAQAGGFSQDADGSRVIISHLDGTFADARRDKAVKPGDQIIVLPKVDFKTRQFVKDIAQILYQIAISAKVALGL</sequence>
<dbReference type="EMBL" id="FCOE02000058">
    <property type="protein sequence ID" value="SAL00370.1"/>
    <property type="molecule type" value="Genomic_DNA"/>
</dbReference>
<dbReference type="RefSeq" id="WP_244207006.1">
    <property type="nucleotide sequence ID" value="NZ_FCOE02000058.1"/>
</dbReference>
<evidence type="ECO:0000256" key="1">
    <source>
        <dbReference type="ARBA" id="ARBA00022729"/>
    </source>
</evidence>
<feature type="signal peptide" evidence="2">
    <location>
        <begin position="1"/>
        <end position="19"/>
    </location>
</feature>
<name>A0A158E118_9BURK</name>
<evidence type="ECO:0000259" key="3">
    <source>
        <dbReference type="Pfam" id="PF02563"/>
    </source>
</evidence>
<dbReference type="Pfam" id="PF10531">
    <property type="entry name" value="SLBB"/>
    <property type="match status" value="1"/>
</dbReference>